<comment type="similarity">
    <text evidence="5">Belongs to the DarP family.</text>
</comment>
<evidence type="ECO:0000256" key="4">
    <source>
        <dbReference type="ARBA" id="ARBA00022884"/>
    </source>
</evidence>
<dbReference type="CDD" id="cd16331">
    <property type="entry name" value="YjgA-like"/>
    <property type="match status" value="1"/>
</dbReference>
<dbReference type="Pfam" id="PF04751">
    <property type="entry name" value="DarP"/>
    <property type="match status" value="1"/>
</dbReference>
<evidence type="ECO:0000256" key="1">
    <source>
        <dbReference type="ARBA" id="ARBA00022490"/>
    </source>
</evidence>
<dbReference type="Proteomes" id="UP001143307">
    <property type="component" value="Unassembled WGS sequence"/>
</dbReference>
<proteinExistence type="inferred from homology"/>
<evidence type="ECO:0000256" key="3">
    <source>
        <dbReference type="ARBA" id="ARBA00022730"/>
    </source>
</evidence>
<organism evidence="7 8">
    <name type="scientific">Candidatus Seongchinamella marina</name>
    <dbReference type="NCBI Taxonomy" id="2518990"/>
    <lineage>
        <taxon>Bacteria</taxon>
        <taxon>Pseudomonadati</taxon>
        <taxon>Pseudomonadota</taxon>
        <taxon>Gammaproteobacteria</taxon>
        <taxon>Cellvibrionales</taxon>
        <taxon>Halieaceae</taxon>
        <taxon>Seongchinamella</taxon>
    </lineage>
</organism>
<keyword evidence="3 5" id="KW-0699">rRNA-binding</keyword>
<keyword evidence="2 5" id="KW-0690">Ribosome biogenesis</keyword>
<dbReference type="PANTHER" id="PTHR38101">
    <property type="entry name" value="UPF0307 PROTEIN YJGA"/>
    <property type="match status" value="1"/>
</dbReference>
<gene>
    <name evidence="5" type="primary">darP</name>
    <name evidence="7" type="ORF">EYC87_02645</name>
</gene>
<accession>A0ABT3SR77</accession>
<feature type="region of interest" description="Disordered" evidence="6">
    <location>
        <begin position="1"/>
        <end position="26"/>
    </location>
</feature>
<dbReference type="PANTHER" id="PTHR38101:SF1">
    <property type="entry name" value="UPF0307 PROTEIN YJGA"/>
    <property type="match status" value="1"/>
</dbReference>
<dbReference type="InterPro" id="IPR006839">
    <property type="entry name" value="DarP"/>
</dbReference>
<comment type="caution">
    <text evidence="7">The sequence shown here is derived from an EMBL/GenBank/DDBJ whole genome shotgun (WGS) entry which is preliminary data.</text>
</comment>
<dbReference type="HAMAP" id="MF_00765">
    <property type="entry name" value="DarP"/>
    <property type="match status" value="1"/>
</dbReference>
<dbReference type="Gene3D" id="1.10.60.30">
    <property type="entry name" value="PSPTO4464-like domains"/>
    <property type="match status" value="2"/>
</dbReference>
<reference evidence="7" key="1">
    <citation type="submission" date="2019-02" db="EMBL/GenBank/DDBJ databases">
        <authorList>
            <person name="Li S.-H."/>
        </authorList>
    </citation>
    <scope>NUCLEOTIDE SEQUENCE</scope>
    <source>
        <strain evidence="7">IMCC8485</strain>
    </source>
</reference>
<keyword evidence="1 5" id="KW-0963">Cytoplasm</keyword>
<dbReference type="EMBL" id="SHNP01000001">
    <property type="protein sequence ID" value="MCX2972489.1"/>
    <property type="molecule type" value="Genomic_DNA"/>
</dbReference>
<protein>
    <recommendedName>
        <fullName evidence="5">Dual-action ribosomal maturation protein DarP</fullName>
    </recommendedName>
    <alternativeName>
        <fullName evidence="5">Large ribosomal subunit assembly factor DarP</fullName>
    </alternativeName>
</protein>
<evidence type="ECO:0000256" key="5">
    <source>
        <dbReference type="HAMAP-Rule" id="MF_00765"/>
    </source>
</evidence>
<keyword evidence="8" id="KW-1185">Reference proteome</keyword>
<dbReference type="InterPro" id="IPR023153">
    <property type="entry name" value="DarP_sf"/>
</dbReference>
<comment type="subcellular location">
    <subcellularLocation>
        <location evidence="5">Cytoplasm</location>
    </subcellularLocation>
    <text evidence="5">Associates with late stage pre-50S ribosomal subunits.</text>
</comment>
<evidence type="ECO:0000256" key="6">
    <source>
        <dbReference type="SAM" id="MobiDB-lite"/>
    </source>
</evidence>
<dbReference type="NCBIfam" id="NF003593">
    <property type="entry name" value="PRK05255.1-1"/>
    <property type="match status" value="1"/>
</dbReference>
<dbReference type="RefSeq" id="WP_007227410.1">
    <property type="nucleotide sequence ID" value="NZ_SHNP01000001.1"/>
</dbReference>
<keyword evidence="4 5" id="KW-0694">RNA-binding</keyword>
<name>A0ABT3SR77_9GAMM</name>
<dbReference type="SUPFAM" id="SSF158710">
    <property type="entry name" value="PSPTO4464-like"/>
    <property type="match status" value="1"/>
</dbReference>
<evidence type="ECO:0000313" key="8">
    <source>
        <dbReference type="Proteomes" id="UP001143307"/>
    </source>
</evidence>
<dbReference type="PIRSF" id="PIRSF016183">
    <property type="entry name" value="UCP016183"/>
    <property type="match status" value="1"/>
</dbReference>
<comment type="function">
    <text evidence="5">Member of a network of 50S ribosomal subunit biogenesis factors which assembles along the 30S-50S interface, preventing incorrect 23S rRNA structures from forming. Promotes peptidyl transferase center (PTC) maturation.</text>
</comment>
<evidence type="ECO:0000256" key="2">
    <source>
        <dbReference type="ARBA" id="ARBA00022517"/>
    </source>
</evidence>
<evidence type="ECO:0000313" key="7">
    <source>
        <dbReference type="EMBL" id="MCX2972489.1"/>
    </source>
</evidence>
<sequence length="180" mass="20966">MRKNKEINEEELEEGPSKSEVKRQMHARQALGKTLTELNDKQLSLMPIENEKLLAALRETRRISSKNALRRHMQFIGRLMREVDPEPIEAALESMRRPTREANEAFHRLEQLRDEILAAGMPGVERVLNLWPEADRQHVRQLVLQHQREQQKNKPPAASRKLFRYLRELLENYGAGSSGS</sequence>